<comment type="caution">
    <text evidence="8">The sequence shown here is derived from an EMBL/GenBank/DDBJ whole genome shotgun (WGS) entry which is preliminary data.</text>
</comment>
<evidence type="ECO:0000256" key="6">
    <source>
        <dbReference type="SAM" id="Phobius"/>
    </source>
</evidence>
<dbReference type="GO" id="GO:0016020">
    <property type="term" value="C:membrane"/>
    <property type="evidence" value="ECO:0007669"/>
    <property type="project" value="UniProtKB-SubCell"/>
</dbReference>
<dbReference type="AlphaFoldDB" id="A0A8H7IXF9"/>
<organism evidence="8 9">
    <name type="scientific">Ascochyta lentis</name>
    <dbReference type="NCBI Taxonomy" id="205686"/>
    <lineage>
        <taxon>Eukaryota</taxon>
        <taxon>Fungi</taxon>
        <taxon>Dikarya</taxon>
        <taxon>Ascomycota</taxon>
        <taxon>Pezizomycotina</taxon>
        <taxon>Dothideomycetes</taxon>
        <taxon>Pleosporomycetidae</taxon>
        <taxon>Pleosporales</taxon>
        <taxon>Pleosporineae</taxon>
        <taxon>Didymellaceae</taxon>
        <taxon>Ascochyta</taxon>
    </lineage>
</organism>
<feature type="transmembrane region" description="Helical" evidence="6">
    <location>
        <begin position="85"/>
        <end position="109"/>
    </location>
</feature>
<sequence>MIGPRATELIQIEVCFLSVAWIVVGLRVYVRAFIVKAFSWDDGWMLFAQLMHTMNSTCAIGGALTGTGRLMKDLTPSSMMWALRFWWVCYFSYCLTMISAKVSVGLSLLRYTPITRQTYRWITHVIIYTSVVMGLVYGLLAMFQCSPVQYFWTRALGDTGTCISMDIIVAFTYVMSAIFAACDFSFAILPVFLIKGLNMSRNSKFALIPILSMACMYVSSSYLAFAIHTTNASGTASAAVIVRLAYVPTFRDPEFLYATVPIATWSEVEMSLAITAGSLPTLRPLYRVVARNLSWKTSLFSTRRSCKSVDPSITSRGDVITETSRKRGSEFTSCSDSERKIVTVQSEEFVLADGRPVTESKLMGITKVTNVQVGYEDSSRL</sequence>
<evidence type="ECO:0000256" key="5">
    <source>
        <dbReference type="ARBA" id="ARBA00038359"/>
    </source>
</evidence>
<evidence type="ECO:0000256" key="2">
    <source>
        <dbReference type="ARBA" id="ARBA00022692"/>
    </source>
</evidence>
<keyword evidence="3 6" id="KW-1133">Transmembrane helix</keyword>
<comment type="subcellular location">
    <subcellularLocation>
        <location evidence="1">Membrane</location>
        <topology evidence="1">Multi-pass membrane protein</topology>
    </subcellularLocation>
</comment>
<evidence type="ECO:0000313" key="8">
    <source>
        <dbReference type="EMBL" id="KAF9692893.1"/>
    </source>
</evidence>
<feature type="transmembrane region" description="Helical" evidence="6">
    <location>
        <begin position="163"/>
        <end position="193"/>
    </location>
</feature>
<feature type="transmembrane region" description="Helical" evidence="6">
    <location>
        <begin position="121"/>
        <end position="143"/>
    </location>
</feature>
<name>A0A8H7IXF9_9PLEO</name>
<dbReference type="InterPro" id="IPR052337">
    <property type="entry name" value="SAT4-like"/>
</dbReference>
<feature type="transmembrane region" description="Helical" evidence="6">
    <location>
        <begin position="205"/>
        <end position="225"/>
    </location>
</feature>
<dbReference type="OrthoDB" id="3923077at2759"/>
<dbReference type="EMBL" id="RZGK01000017">
    <property type="protein sequence ID" value="KAF9692893.1"/>
    <property type="molecule type" value="Genomic_DNA"/>
</dbReference>
<dbReference type="Pfam" id="PF20684">
    <property type="entry name" value="Fung_rhodopsin"/>
    <property type="match status" value="1"/>
</dbReference>
<feature type="domain" description="Rhodopsin" evidence="7">
    <location>
        <begin position="26"/>
        <end position="287"/>
    </location>
</feature>
<dbReference type="InterPro" id="IPR049326">
    <property type="entry name" value="Rhodopsin_dom_fungi"/>
</dbReference>
<evidence type="ECO:0000313" key="9">
    <source>
        <dbReference type="Proteomes" id="UP000651452"/>
    </source>
</evidence>
<evidence type="ECO:0000256" key="1">
    <source>
        <dbReference type="ARBA" id="ARBA00004141"/>
    </source>
</evidence>
<evidence type="ECO:0000256" key="4">
    <source>
        <dbReference type="ARBA" id="ARBA00023136"/>
    </source>
</evidence>
<dbReference type="PANTHER" id="PTHR33048">
    <property type="entry name" value="PTH11-LIKE INTEGRAL MEMBRANE PROTEIN (AFU_ORTHOLOGUE AFUA_5G11245)"/>
    <property type="match status" value="1"/>
</dbReference>
<keyword evidence="2 6" id="KW-0812">Transmembrane</keyword>
<keyword evidence="9" id="KW-1185">Reference proteome</keyword>
<dbReference type="PANTHER" id="PTHR33048:SF96">
    <property type="entry name" value="INTEGRAL MEMBRANE PROTEIN"/>
    <property type="match status" value="1"/>
</dbReference>
<evidence type="ECO:0000259" key="7">
    <source>
        <dbReference type="Pfam" id="PF20684"/>
    </source>
</evidence>
<evidence type="ECO:0000256" key="3">
    <source>
        <dbReference type="ARBA" id="ARBA00022989"/>
    </source>
</evidence>
<reference evidence="8" key="1">
    <citation type="submission" date="2018-12" db="EMBL/GenBank/DDBJ databases">
        <authorList>
            <person name="Syme R.A."/>
            <person name="Farfan-Caceres L."/>
            <person name="Lichtenzveig J."/>
        </authorList>
    </citation>
    <scope>NUCLEOTIDE SEQUENCE</scope>
    <source>
        <strain evidence="8">Al4</strain>
    </source>
</reference>
<reference evidence="8" key="2">
    <citation type="submission" date="2020-09" db="EMBL/GenBank/DDBJ databases">
        <title>Reference genome assembly for Australian Ascochyta lentis isolate Al4.</title>
        <authorList>
            <person name="Lee R.C."/>
            <person name="Farfan-Caceres L.M."/>
            <person name="Debler J.W."/>
            <person name="Williams A.H."/>
            <person name="Henares B.M."/>
        </authorList>
    </citation>
    <scope>NUCLEOTIDE SEQUENCE</scope>
    <source>
        <strain evidence="8">Al4</strain>
    </source>
</reference>
<feature type="transmembrane region" description="Helical" evidence="6">
    <location>
        <begin position="12"/>
        <end position="30"/>
    </location>
</feature>
<protein>
    <recommendedName>
        <fullName evidence="7">Rhodopsin domain-containing protein</fullName>
    </recommendedName>
</protein>
<proteinExistence type="inferred from homology"/>
<comment type="similarity">
    <text evidence="5">Belongs to the SAT4 family.</text>
</comment>
<keyword evidence="4 6" id="KW-0472">Membrane</keyword>
<accession>A0A8H7IXF9</accession>
<dbReference type="Proteomes" id="UP000651452">
    <property type="component" value="Unassembled WGS sequence"/>
</dbReference>
<gene>
    <name evidence="8" type="ORF">EKO04_009050</name>
</gene>